<reference evidence="5 6" key="1">
    <citation type="submission" date="2015-03" db="EMBL/GenBank/DDBJ databases">
        <title>Genome Sequence of Kiloniella spongiae MEBiC09566, isolated from a marine sponge.</title>
        <authorList>
            <person name="Shao Z."/>
            <person name="Wang L."/>
            <person name="Li X."/>
        </authorList>
    </citation>
    <scope>NUCLEOTIDE SEQUENCE [LARGE SCALE GENOMIC DNA]</scope>
    <source>
        <strain evidence="5 6">MEBiC09566</strain>
    </source>
</reference>
<dbReference type="EMBL" id="LAQL01000002">
    <property type="protein sequence ID" value="KLN62150.1"/>
    <property type="molecule type" value="Genomic_DNA"/>
</dbReference>
<comment type="catalytic activity">
    <reaction evidence="3">
        <text>a long-chain fatty acid + ATP + CoA = a long-chain fatty acyl-CoA + AMP + diphosphate</text>
        <dbReference type="Rhea" id="RHEA:15421"/>
        <dbReference type="ChEBI" id="CHEBI:30616"/>
        <dbReference type="ChEBI" id="CHEBI:33019"/>
        <dbReference type="ChEBI" id="CHEBI:57287"/>
        <dbReference type="ChEBI" id="CHEBI:57560"/>
        <dbReference type="ChEBI" id="CHEBI:83139"/>
        <dbReference type="ChEBI" id="CHEBI:456215"/>
        <dbReference type="EC" id="6.2.1.3"/>
    </reaction>
    <physiologicalReaction direction="left-to-right" evidence="3">
        <dbReference type="Rhea" id="RHEA:15422"/>
    </physiologicalReaction>
</comment>
<dbReference type="InterPro" id="IPR042099">
    <property type="entry name" value="ANL_N_sf"/>
</dbReference>
<dbReference type="Pfam" id="PF23562">
    <property type="entry name" value="AMP-binding_C_3"/>
    <property type="match status" value="1"/>
</dbReference>
<evidence type="ECO:0000313" key="6">
    <source>
        <dbReference type="Proteomes" id="UP000035444"/>
    </source>
</evidence>
<name>A0A0H2MZR2_9PROT</name>
<evidence type="ECO:0000313" key="5">
    <source>
        <dbReference type="EMBL" id="KLN62150.1"/>
    </source>
</evidence>
<organism evidence="5 6">
    <name type="scientific">Kiloniella spongiae</name>
    <dbReference type="NCBI Taxonomy" id="1489064"/>
    <lineage>
        <taxon>Bacteria</taxon>
        <taxon>Pseudomonadati</taxon>
        <taxon>Pseudomonadota</taxon>
        <taxon>Alphaproteobacteria</taxon>
        <taxon>Rhodospirillales</taxon>
        <taxon>Kiloniellaceae</taxon>
        <taxon>Kiloniella</taxon>
    </lineage>
</organism>
<dbReference type="GO" id="GO:0004467">
    <property type="term" value="F:long-chain fatty acid-CoA ligase activity"/>
    <property type="evidence" value="ECO:0007669"/>
    <property type="project" value="UniProtKB-EC"/>
</dbReference>
<evidence type="ECO:0000259" key="4">
    <source>
        <dbReference type="Pfam" id="PF00501"/>
    </source>
</evidence>
<keyword evidence="1" id="KW-0547">Nucleotide-binding</keyword>
<dbReference type="AlphaFoldDB" id="A0A0H2MZR2"/>
<dbReference type="PATRIC" id="fig|1489064.4.peg.1121"/>
<dbReference type="Gene3D" id="3.40.50.12780">
    <property type="entry name" value="N-terminal domain of ligase-like"/>
    <property type="match status" value="1"/>
</dbReference>
<evidence type="ECO:0000256" key="2">
    <source>
        <dbReference type="ARBA" id="ARBA00022840"/>
    </source>
</evidence>
<protein>
    <submittedName>
        <fullName evidence="5">AMP-dependent synthetase</fullName>
    </submittedName>
</protein>
<dbReference type="PANTHER" id="PTHR43272:SF33">
    <property type="entry name" value="AMP-BINDING DOMAIN-CONTAINING PROTEIN-RELATED"/>
    <property type="match status" value="1"/>
</dbReference>
<dbReference type="GO" id="GO:0005524">
    <property type="term" value="F:ATP binding"/>
    <property type="evidence" value="ECO:0007669"/>
    <property type="project" value="UniProtKB-KW"/>
</dbReference>
<gene>
    <name evidence="5" type="ORF">WH96_01020</name>
</gene>
<evidence type="ECO:0000256" key="1">
    <source>
        <dbReference type="ARBA" id="ARBA00022741"/>
    </source>
</evidence>
<dbReference type="InterPro" id="IPR000873">
    <property type="entry name" value="AMP-dep_synth/lig_dom"/>
</dbReference>
<dbReference type="InterPro" id="IPR045851">
    <property type="entry name" value="AMP-bd_C_sf"/>
</dbReference>
<dbReference type="OrthoDB" id="6187882at2"/>
<sequence length="612" mass="68156">MEQTISPPHYKNLVSLFYTHAKEKKEQPFLWFKENKQYWPISWEETSRRITAMARSLKKLGLEKGDRVVLVAENRPEWFIADLAIMAAGGISVPAYTTNTHANHKHVLDHSGAIGIIVSTAALCKKSLPAAQEASGCQWAITMDTINKEDIDTRDIGGGDINLPLHDWEHLIAEGDSLPGNIETEAQELTRKDIACLIYTSGTGGLPKGVMLSHGAILCNCEGAWDVLYHLGLGDDVFLSFLPLSHAYEHTAGQFFPLLLGAQIYYGEGAEHLLRNMAEARPTIMTAVPRLFESMHSRITRGLEKEKPLKRNLFYKAEALGRKKYYQSDNLGLIEKLQDHLLEKLVRNKLRQRFGGRLKAMVSGGAALNEDIGLFFHALGLPILQGYGQTEAAPVIAVNRHDKIDMSTVGPQLRGVEIKIADDGEILASGELLMSGYWNDQKYTDETIKDGWLHTGDIGEIDHRGRLKITDRKKDIIVLSGGDNVSPARVEGELSLHPAIHQAMVYGNKHPHLTAVIVPDDEFLDRWGEANGVAAVLASVHDNASLKISIAKAVDQINKQLSPLEKVRKFVIAREPFTIDNEMMTPTLKVRRHKVLEVYKTEIEALYPKISK</sequence>
<accession>A0A0H2MZR2</accession>
<proteinExistence type="predicted"/>
<dbReference type="RefSeq" id="WP_047762276.1">
    <property type="nucleotide sequence ID" value="NZ_LAQL01000002.1"/>
</dbReference>
<evidence type="ECO:0000256" key="3">
    <source>
        <dbReference type="ARBA" id="ARBA00024484"/>
    </source>
</evidence>
<keyword evidence="6" id="KW-1185">Reference proteome</keyword>
<dbReference type="CDD" id="cd05907">
    <property type="entry name" value="VL_LC_FACS_like"/>
    <property type="match status" value="1"/>
</dbReference>
<dbReference type="Gene3D" id="3.30.300.30">
    <property type="match status" value="1"/>
</dbReference>
<dbReference type="Pfam" id="PF00501">
    <property type="entry name" value="AMP-binding"/>
    <property type="match status" value="1"/>
</dbReference>
<dbReference type="STRING" id="1489064.WH96_01020"/>
<dbReference type="GO" id="GO:0016020">
    <property type="term" value="C:membrane"/>
    <property type="evidence" value="ECO:0007669"/>
    <property type="project" value="TreeGrafter"/>
</dbReference>
<dbReference type="Proteomes" id="UP000035444">
    <property type="component" value="Unassembled WGS sequence"/>
</dbReference>
<feature type="domain" description="AMP-dependent synthetase/ligase" evidence="4">
    <location>
        <begin position="19"/>
        <end position="438"/>
    </location>
</feature>
<comment type="caution">
    <text evidence="5">The sequence shown here is derived from an EMBL/GenBank/DDBJ whole genome shotgun (WGS) entry which is preliminary data.</text>
</comment>
<dbReference type="SUPFAM" id="SSF56801">
    <property type="entry name" value="Acetyl-CoA synthetase-like"/>
    <property type="match status" value="1"/>
</dbReference>
<dbReference type="PANTHER" id="PTHR43272">
    <property type="entry name" value="LONG-CHAIN-FATTY-ACID--COA LIGASE"/>
    <property type="match status" value="1"/>
</dbReference>
<keyword evidence="2" id="KW-0067">ATP-binding</keyword>